<protein>
    <recommendedName>
        <fullName evidence="4">dTTP/UTP pyrophosphatase</fullName>
        <shortName evidence="4">dTTPase/UTPase</shortName>
        <ecNumber evidence="4">3.6.1.9</ecNumber>
    </recommendedName>
    <alternativeName>
        <fullName evidence="4">Nucleoside triphosphate pyrophosphatase</fullName>
    </alternativeName>
    <alternativeName>
        <fullName evidence="4">Nucleotide pyrophosphatase</fullName>
        <shortName evidence="4">Nucleotide PPase</shortName>
    </alternativeName>
</protein>
<evidence type="ECO:0000256" key="1">
    <source>
        <dbReference type="ARBA" id="ARBA00001968"/>
    </source>
</evidence>
<evidence type="ECO:0000313" key="6">
    <source>
        <dbReference type="Proteomes" id="UP000183200"/>
    </source>
</evidence>
<dbReference type="InterPro" id="IPR029001">
    <property type="entry name" value="ITPase-like_fam"/>
</dbReference>
<dbReference type="OrthoDB" id="9807767at2"/>
<comment type="similarity">
    <text evidence="4">Belongs to the Maf family. YhdE subfamily.</text>
</comment>
<dbReference type="InterPro" id="IPR003697">
    <property type="entry name" value="Maf-like"/>
</dbReference>
<dbReference type="EMBL" id="FNGY01000006">
    <property type="protein sequence ID" value="SDN13267.1"/>
    <property type="molecule type" value="Genomic_DNA"/>
</dbReference>
<gene>
    <name evidence="5" type="ORF">SAMN05421820_106255</name>
</gene>
<dbReference type="GO" id="GO:0036221">
    <property type="term" value="F:UTP diphosphatase activity"/>
    <property type="evidence" value="ECO:0007669"/>
    <property type="project" value="RHEA"/>
</dbReference>
<comment type="catalytic activity">
    <reaction evidence="4">
        <text>dTTP + H2O = dTMP + diphosphate + H(+)</text>
        <dbReference type="Rhea" id="RHEA:28534"/>
        <dbReference type="ChEBI" id="CHEBI:15377"/>
        <dbReference type="ChEBI" id="CHEBI:15378"/>
        <dbReference type="ChEBI" id="CHEBI:33019"/>
        <dbReference type="ChEBI" id="CHEBI:37568"/>
        <dbReference type="ChEBI" id="CHEBI:63528"/>
        <dbReference type="EC" id="3.6.1.9"/>
    </reaction>
</comment>
<dbReference type="CDD" id="cd00555">
    <property type="entry name" value="Maf"/>
    <property type="match status" value="1"/>
</dbReference>
<dbReference type="PIRSF" id="PIRSF006305">
    <property type="entry name" value="Maf"/>
    <property type="match status" value="1"/>
</dbReference>
<dbReference type="HAMAP" id="MF_00528">
    <property type="entry name" value="Maf"/>
    <property type="match status" value="1"/>
</dbReference>
<comment type="catalytic activity">
    <reaction evidence="4">
        <text>UTP + H2O = UMP + diphosphate + H(+)</text>
        <dbReference type="Rhea" id="RHEA:29395"/>
        <dbReference type="ChEBI" id="CHEBI:15377"/>
        <dbReference type="ChEBI" id="CHEBI:15378"/>
        <dbReference type="ChEBI" id="CHEBI:33019"/>
        <dbReference type="ChEBI" id="CHEBI:46398"/>
        <dbReference type="ChEBI" id="CHEBI:57865"/>
        <dbReference type="EC" id="3.6.1.9"/>
    </reaction>
</comment>
<keyword evidence="4" id="KW-0963">Cytoplasm</keyword>
<keyword evidence="6" id="KW-1185">Reference proteome</keyword>
<proteinExistence type="inferred from homology"/>
<comment type="subcellular location">
    <subcellularLocation>
        <location evidence="4">Cytoplasm</location>
    </subcellularLocation>
</comment>
<dbReference type="EC" id="3.6.1.9" evidence="4"/>
<dbReference type="PANTHER" id="PTHR43213">
    <property type="entry name" value="BIFUNCTIONAL DTTP/UTP PYROPHOSPHATASE/METHYLTRANSFERASE PROTEIN-RELATED"/>
    <property type="match status" value="1"/>
</dbReference>
<keyword evidence="3 4" id="KW-0546">Nucleotide metabolism</keyword>
<dbReference type="AlphaFoldDB" id="A0A1G9YWI9"/>
<dbReference type="Proteomes" id="UP000183200">
    <property type="component" value="Unassembled WGS sequence"/>
</dbReference>
<comment type="cofactor">
    <cofactor evidence="1 4">
        <name>a divalent metal cation</name>
        <dbReference type="ChEBI" id="CHEBI:60240"/>
    </cofactor>
</comment>
<dbReference type="Pfam" id="PF02545">
    <property type="entry name" value="Maf"/>
    <property type="match status" value="1"/>
</dbReference>
<dbReference type="SUPFAM" id="SSF52972">
    <property type="entry name" value="ITPase-like"/>
    <property type="match status" value="1"/>
</dbReference>
<accession>A0A1G9YWI9</accession>
<evidence type="ECO:0000256" key="3">
    <source>
        <dbReference type="ARBA" id="ARBA00023080"/>
    </source>
</evidence>
<evidence type="ECO:0000256" key="2">
    <source>
        <dbReference type="ARBA" id="ARBA00022801"/>
    </source>
</evidence>
<dbReference type="Gene3D" id="3.90.950.10">
    <property type="match status" value="1"/>
</dbReference>
<evidence type="ECO:0000256" key="4">
    <source>
        <dbReference type="HAMAP-Rule" id="MF_00528"/>
    </source>
</evidence>
<sequence>MYQQRLPIILASKSPRRQELLSAMNLDFKVVLKEVDESYPEELLPAEIAVYIAEKKAKAFDEDSKGSIIITADTIVAYNGEILGKPEDAHHATEMLTKLSGTNHQVYTGVSLICNGEMRSFYDTTEVFFNDLSPEQISYYIKNYKPMDKAGAYGIQDWIGMIAVKKIIGSYTNVMGLPTEKLYKALADQNWTV</sequence>
<evidence type="ECO:0000313" key="5">
    <source>
        <dbReference type="EMBL" id="SDN13267.1"/>
    </source>
</evidence>
<keyword evidence="2 4" id="KW-0378">Hydrolase</keyword>
<comment type="caution">
    <text evidence="4">Lacks conserved residue(s) required for the propagation of feature annotation.</text>
</comment>
<feature type="active site" description="Proton acceptor" evidence="4">
    <location>
        <position position="73"/>
    </location>
</feature>
<dbReference type="PANTHER" id="PTHR43213:SF5">
    <property type="entry name" value="BIFUNCTIONAL DTTP_UTP PYROPHOSPHATASE_METHYLTRANSFERASE PROTEIN-RELATED"/>
    <property type="match status" value="1"/>
</dbReference>
<feature type="site" description="Important for substrate specificity" evidence="4">
    <location>
        <position position="74"/>
    </location>
</feature>
<dbReference type="GO" id="GO:0009117">
    <property type="term" value="P:nucleotide metabolic process"/>
    <property type="evidence" value="ECO:0007669"/>
    <property type="project" value="UniProtKB-KW"/>
</dbReference>
<comment type="function">
    <text evidence="4">Nucleoside triphosphate pyrophosphatase that hydrolyzes dTTP and UTP. May have a dual role in cell division arrest and in preventing the incorporation of modified nucleotides into cellular nucleic acids.</text>
</comment>
<dbReference type="GO" id="GO:0005737">
    <property type="term" value="C:cytoplasm"/>
    <property type="evidence" value="ECO:0007669"/>
    <property type="project" value="UniProtKB-SubCell"/>
</dbReference>
<organism evidence="5 6">
    <name type="scientific">Pedobacter steynii</name>
    <dbReference type="NCBI Taxonomy" id="430522"/>
    <lineage>
        <taxon>Bacteria</taxon>
        <taxon>Pseudomonadati</taxon>
        <taxon>Bacteroidota</taxon>
        <taxon>Sphingobacteriia</taxon>
        <taxon>Sphingobacteriales</taxon>
        <taxon>Sphingobacteriaceae</taxon>
        <taxon>Pedobacter</taxon>
    </lineage>
</organism>
<dbReference type="GO" id="GO:0036218">
    <property type="term" value="F:dTTP diphosphatase activity"/>
    <property type="evidence" value="ECO:0007669"/>
    <property type="project" value="RHEA"/>
</dbReference>
<name>A0A1G9YWI9_9SPHI</name>
<reference evidence="6" key="1">
    <citation type="submission" date="2016-10" db="EMBL/GenBank/DDBJ databases">
        <authorList>
            <person name="Varghese N."/>
            <person name="Submissions S."/>
        </authorList>
    </citation>
    <scope>NUCLEOTIDE SEQUENCE [LARGE SCALE GENOMIC DNA]</scope>
    <source>
        <strain evidence="6">DSM 19110</strain>
    </source>
</reference>
<dbReference type="RefSeq" id="WP_074609525.1">
    <property type="nucleotide sequence ID" value="NZ_FNGY01000006.1"/>
</dbReference>
<feature type="site" description="Important for substrate specificity" evidence="4">
    <location>
        <position position="16"/>
    </location>
</feature>
<dbReference type="STRING" id="430522.BFS30_14775"/>
<feature type="site" description="Important for substrate specificity" evidence="4">
    <location>
        <position position="156"/>
    </location>
</feature>
<dbReference type="NCBIfam" id="TIGR00172">
    <property type="entry name" value="maf"/>
    <property type="match status" value="1"/>
</dbReference>